<feature type="compositionally biased region" description="Basic and acidic residues" evidence="5">
    <location>
        <begin position="250"/>
        <end position="264"/>
    </location>
</feature>
<dbReference type="Proteomes" id="UP000076584">
    <property type="component" value="Unassembled WGS sequence"/>
</dbReference>
<dbReference type="InterPro" id="IPR001138">
    <property type="entry name" value="Zn2Cys6_DnaBD"/>
</dbReference>
<keyword evidence="8" id="KW-1185">Reference proteome</keyword>
<feature type="compositionally biased region" description="Polar residues" evidence="5">
    <location>
        <begin position="234"/>
        <end position="249"/>
    </location>
</feature>
<dbReference type="Gene3D" id="4.10.240.10">
    <property type="entry name" value="Zn(2)-C6 fungal-type DNA-binding domain"/>
    <property type="match status" value="1"/>
</dbReference>
<evidence type="ECO:0000256" key="1">
    <source>
        <dbReference type="ARBA" id="ARBA00023015"/>
    </source>
</evidence>
<gene>
    <name evidence="7" type="ORF">CI238_09842</name>
</gene>
<dbReference type="InterPro" id="IPR036864">
    <property type="entry name" value="Zn2-C6_fun-type_DNA-bd_sf"/>
</dbReference>
<dbReference type="GO" id="GO:0000981">
    <property type="term" value="F:DNA-binding transcription factor activity, RNA polymerase II-specific"/>
    <property type="evidence" value="ECO:0007669"/>
    <property type="project" value="InterPro"/>
</dbReference>
<keyword evidence="1" id="KW-0805">Transcription regulation</keyword>
<evidence type="ECO:0000256" key="5">
    <source>
        <dbReference type="SAM" id="MobiDB-lite"/>
    </source>
</evidence>
<evidence type="ECO:0000256" key="3">
    <source>
        <dbReference type="ARBA" id="ARBA00023163"/>
    </source>
</evidence>
<feature type="compositionally biased region" description="Basic and acidic residues" evidence="5">
    <location>
        <begin position="66"/>
        <end position="81"/>
    </location>
</feature>
<feature type="domain" description="Zn(2)-C6 fungal-type" evidence="6">
    <location>
        <begin position="21"/>
        <end position="51"/>
    </location>
</feature>
<feature type="region of interest" description="Disordered" evidence="5">
    <location>
        <begin position="187"/>
        <end position="218"/>
    </location>
</feature>
<feature type="compositionally biased region" description="Basic residues" evidence="5">
    <location>
        <begin position="54"/>
        <end position="65"/>
    </location>
</feature>
<dbReference type="GO" id="GO:0008270">
    <property type="term" value="F:zinc ion binding"/>
    <property type="evidence" value="ECO:0007669"/>
    <property type="project" value="InterPro"/>
</dbReference>
<reference evidence="7 8" key="1">
    <citation type="submission" date="2015-06" db="EMBL/GenBank/DDBJ databases">
        <title>Survival trade-offs in plant roots during colonization by closely related pathogenic and mutualistic fungi.</title>
        <authorList>
            <person name="Hacquard S."/>
            <person name="Kracher B."/>
            <person name="Hiruma K."/>
            <person name="Weinman A."/>
            <person name="Muench P."/>
            <person name="Garrido Oter R."/>
            <person name="Ver Loren van Themaat E."/>
            <person name="Dallerey J.-F."/>
            <person name="Damm U."/>
            <person name="Henrissat B."/>
            <person name="Lespinet O."/>
            <person name="Thon M."/>
            <person name="Kemen E."/>
            <person name="McHardy A.C."/>
            <person name="Schulze-Lefert P."/>
            <person name="O'Connell R.J."/>
        </authorList>
    </citation>
    <scope>NUCLEOTIDE SEQUENCE [LARGE SCALE GENOMIC DNA]</scope>
    <source>
        <strain evidence="7 8">MAFF 238704</strain>
    </source>
</reference>
<dbReference type="SMART" id="SM00066">
    <property type="entry name" value="GAL4"/>
    <property type="match status" value="1"/>
</dbReference>
<organism evidence="7 8">
    <name type="scientific">Colletotrichum incanum</name>
    <name type="common">Soybean anthracnose fungus</name>
    <dbReference type="NCBI Taxonomy" id="1573173"/>
    <lineage>
        <taxon>Eukaryota</taxon>
        <taxon>Fungi</taxon>
        <taxon>Dikarya</taxon>
        <taxon>Ascomycota</taxon>
        <taxon>Pezizomycotina</taxon>
        <taxon>Sordariomycetes</taxon>
        <taxon>Hypocreomycetidae</taxon>
        <taxon>Glomerellales</taxon>
        <taxon>Glomerellaceae</taxon>
        <taxon>Colletotrichum</taxon>
        <taxon>Colletotrichum spaethianum species complex</taxon>
    </lineage>
</organism>
<evidence type="ECO:0000313" key="8">
    <source>
        <dbReference type="Proteomes" id="UP000076584"/>
    </source>
</evidence>
<proteinExistence type="predicted"/>
<dbReference type="Pfam" id="PF00172">
    <property type="entry name" value="Zn_clus"/>
    <property type="match status" value="1"/>
</dbReference>
<dbReference type="PROSITE" id="PS00463">
    <property type="entry name" value="ZN2_CY6_FUNGAL_1"/>
    <property type="match status" value="1"/>
</dbReference>
<keyword evidence="3" id="KW-0804">Transcription</keyword>
<dbReference type="STRING" id="1573173.A0A167D1E1"/>
<evidence type="ECO:0000256" key="4">
    <source>
        <dbReference type="ARBA" id="ARBA00023242"/>
    </source>
</evidence>
<dbReference type="InterPro" id="IPR050675">
    <property type="entry name" value="OAF3"/>
</dbReference>
<evidence type="ECO:0000313" key="7">
    <source>
        <dbReference type="EMBL" id="KZL83294.1"/>
    </source>
</evidence>
<accession>A0A167D1E1</accession>
<name>A0A167D1E1_COLIC</name>
<dbReference type="PRINTS" id="PR00755">
    <property type="entry name" value="AFLATOXINBRP"/>
</dbReference>
<feature type="region of interest" description="Disordered" evidence="5">
    <location>
        <begin position="232"/>
        <end position="295"/>
    </location>
</feature>
<dbReference type="GO" id="GO:0003677">
    <property type="term" value="F:DNA binding"/>
    <property type="evidence" value="ECO:0007669"/>
    <property type="project" value="UniProtKB-KW"/>
</dbReference>
<feature type="compositionally biased region" description="Low complexity" evidence="5">
    <location>
        <begin position="266"/>
        <end position="277"/>
    </location>
</feature>
<evidence type="ECO:0000259" key="6">
    <source>
        <dbReference type="PROSITE" id="PS50048"/>
    </source>
</evidence>
<dbReference type="PANTHER" id="PTHR31069:SF31">
    <property type="entry name" value="MONODICTYPHENONE CLUSTER TRANSCRIPTION FACTOR-RELATED"/>
    <property type="match status" value="1"/>
</dbReference>
<keyword evidence="2" id="KW-0238">DNA-binding</keyword>
<feature type="region of interest" description="Disordered" evidence="5">
    <location>
        <begin position="54"/>
        <end position="85"/>
    </location>
</feature>
<keyword evidence="4" id="KW-0539">Nucleus</keyword>
<sequence length="477" mass="53353">MASSPISPCRINANTRRLRNSCDFCTQSKLKCDQGKPSCNRCLRRQQECIYSRVKKSGRPSKGRSRHESSSWETRSTDDGIRPMPLVLSPRDTVLDSIDCTRDVTATQLSKDQTPPLSAGDIREVEDIECFGRGASQRGLALESCSAHHDIDILLEGNLDLDSHLDDIAFDIDDMFTLNTARPRTLQPLNTNEALPDPPIEKHGSTAGTDSTQNLADSCSTRSFRADVAREIGSHNTRQPSWGSNSETENFGHEPELDRHDKCFDTSTTTSAESQESGNHRSRPRSIRSTESAFPTPNKSLCRCFSSVSRLHMSMQSSTQPDELVPLDLLLHIEDSIDQAQEIIQNCRDCRPQSSHLMVMLCTVIDWVVENLTKTLSGGVSSGGSSQSYKQASSMLQVGRSTLQDDVWNTCMYELLKNRLRRITRIVNGMSRIASKEPDNESVYFDPNSMSKALRIMGYGIRYKLEYLLGMIELWVS</sequence>
<dbReference type="AlphaFoldDB" id="A0A167D1E1"/>
<dbReference type="PROSITE" id="PS50048">
    <property type="entry name" value="ZN2_CY6_FUNGAL_2"/>
    <property type="match status" value="1"/>
</dbReference>
<comment type="caution">
    <text evidence="7">The sequence shown here is derived from an EMBL/GenBank/DDBJ whole genome shotgun (WGS) entry which is preliminary data.</text>
</comment>
<dbReference type="SUPFAM" id="SSF57701">
    <property type="entry name" value="Zn2/Cys6 DNA-binding domain"/>
    <property type="match status" value="1"/>
</dbReference>
<dbReference type="CDD" id="cd00067">
    <property type="entry name" value="GAL4"/>
    <property type="match status" value="1"/>
</dbReference>
<dbReference type="EMBL" id="LFIW01001173">
    <property type="protein sequence ID" value="KZL83294.1"/>
    <property type="molecule type" value="Genomic_DNA"/>
</dbReference>
<protein>
    <submittedName>
        <fullName evidence="7">Transcription activator for actt3 protein</fullName>
    </submittedName>
</protein>
<evidence type="ECO:0000256" key="2">
    <source>
        <dbReference type="ARBA" id="ARBA00023125"/>
    </source>
</evidence>
<feature type="compositionally biased region" description="Polar residues" evidence="5">
    <location>
        <begin position="206"/>
        <end position="218"/>
    </location>
</feature>
<dbReference type="PANTHER" id="PTHR31069">
    <property type="entry name" value="OLEATE-ACTIVATED TRANSCRIPTION FACTOR 1-RELATED"/>
    <property type="match status" value="1"/>
</dbReference>